<name>A0ABT0UEV7_9BACT</name>
<dbReference type="InterPro" id="IPR043721">
    <property type="entry name" value="DUF5662"/>
</dbReference>
<evidence type="ECO:0000313" key="2">
    <source>
        <dbReference type="Proteomes" id="UP001202961"/>
    </source>
</evidence>
<dbReference type="Pfam" id="PF18907">
    <property type="entry name" value="DUF5662"/>
    <property type="match status" value="1"/>
</dbReference>
<dbReference type="EMBL" id="JAMQBK010000152">
    <property type="protein sequence ID" value="MCM2375257.1"/>
    <property type="molecule type" value="Genomic_DNA"/>
</dbReference>
<comment type="caution">
    <text evidence="1">The sequence shown here is derived from an EMBL/GenBank/DDBJ whole genome shotgun (WGS) entry which is preliminary data.</text>
</comment>
<evidence type="ECO:0000313" key="1">
    <source>
        <dbReference type="EMBL" id="MCM2375257.1"/>
    </source>
</evidence>
<proteinExistence type="predicted"/>
<organism evidence="1 2">
    <name type="scientific">Aporhodopirellula aestuarii</name>
    <dbReference type="NCBI Taxonomy" id="2950107"/>
    <lineage>
        <taxon>Bacteria</taxon>
        <taxon>Pseudomonadati</taxon>
        <taxon>Planctomycetota</taxon>
        <taxon>Planctomycetia</taxon>
        <taxon>Pirellulales</taxon>
        <taxon>Pirellulaceae</taxon>
        <taxon>Aporhodopirellula</taxon>
    </lineage>
</organism>
<reference evidence="1 2" key="1">
    <citation type="journal article" date="2022" name="Syst. Appl. Microbiol.">
        <title>Rhodopirellula aestuarii sp. nov., a novel member of the genus Rhodopirellula isolated from brackish sediments collected in the Tagus River estuary, Portugal.</title>
        <authorList>
            <person name="Vitorino I.R."/>
            <person name="Klimek D."/>
            <person name="Calusinska M."/>
            <person name="Lobo-da-Cunha A."/>
            <person name="Vasconcelos V."/>
            <person name="Lage O.M."/>
        </authorList>
    </citation>
    <scope>NUCLEOTIDE SEQUENCE [LARGE SCALE GENOMIC DNA]</scope>
    <source>
        <strain evidence="1 2">ICT_H3.1</strain>
    </source>
</reference>
<gene>
    <name evidence="1" type="ORF">NB063_31935</name>
</gene>
<sequence>MTTTEPTPEMVAFYERRTEEHIERVRRCLAVMASVTEYADELNERARLHDASKYGPAERIPYIWLTEYHRCRRNGEPFAYPDGMEERVRSAIDHHMTTNRHHPDFHADPNDMTDVDLIEMVCDWTAMSQEFGQDHGSARGWADKTIGNRLHLNKAKRQFVYAMIDLLDSNLDSHA</sequence>
<accession>A0ABT0UEV7</accession>
<dbReference type="Proteomes" id="UP001202961">
    <property type="component" value="Unassembled WGS sequence"/>
</dbReference>
<dbReference type="RefSeq" id="WP_250933885.1">
    <property type="nucleotide sequence ID" value="NZ_JAMQBK010000152.1"/>
</dbReference>
<keyword evidence="2" id="KW-1185">Reference proteome</keyword>
<protein>
    <submittedName>
        <fullName evidence="1">DUF5662 family protein</fullName>
    </submittedName>
</protein>